<comment type="similarity">
    <text evidence="10">Belongs to the SecD/SecF family. SecF subfamily.</text>
</comment>
<reference evidence="15 16" key="1">
    <citation type="journal article" date="2018" name="Int. J. Syst. Evol. Microbiol.">
        <title>Adhaeribacter swui sp. nov., isolated from wet mud.</title>
        <authorList>
            <person name="Kim D.U."/>
            <person name="Kim K.W."/>
            <person name="Kang M.S."/>
            <person name="Kim J.Y."/>
            <person name="Jang J.H."/>
            <person name="Kim M.K."/>
        </authorList>
    </citation>
    <scope>NUCLEOTIDE SEQUENCE [LARGE SCALE GENOMIC DNA]</scope>
    <source>
        <strain evidence="15 16">KCTC 52873</strain>
    </source>
</reference>
<evidence type="ECO:0000259" key="13">
    <source>
        <dbReference type="Pfam" id="PF21760"/>
    </source>
</evidence>
<evidence type="ECO:0000256" key="11">
    <source>
        <dbReference type="SAM" id="MobiDB-lite"/>
    </source>
</evidence>
<sequence>MRNKTGILLLTILVTALCAYYLSFTFVSKRVQQQAEAYATDAKGNVNTNKKFAYLDSVRKEPVFNFLGISYTYEEIQNSELSLGLDLKGGMHVVLEVSPVEIIKSMAGNSKDPSFLKALEVAQQRQSSSQAKFTTLFAQAYREINPSGKLAAIFSNTANKGRINYNSTNAQVIAAIDTEVSAAIDRSFNILQTRIDKFGVNQPNIQRLKSTDQIQIELPGVTDATRVRKLLQGTANLEFWEVWKPEEYFPYFGQLNEILLKQEAANKLTAGKSDNAKADADVLTKASAQPAIDPLTGKPVTDSANANSVASAKTDSTKTDSLATNQSTQLTRLFPLLQSGLLQANVRDTAKVNALLHRPDVRALFPANMKFLWAVKPTSLPTAQAGQAKQEFIELYAIKKGRDNKAPVGGDAISDARQDFDQQGRPEVNMGMNVAGAKKWQRLTASSIGRQVAIVLDNYVYSAPVVQGEIPNGNSSISGNFTVEEAQDLANILKAGKMPAPTRIVEEAIVGPSLGQEAINQGLLSSIAAMGLVVIFMIFYYSKGGFVADLALFFNIFFIVGILAQFNAALTLPGIAGMVLTMGMSVDANVLIFERIREELAMGVSIKDAIHKGYDRAFSSIFDSNVTTLLAGVILYFFGSGPVKGFAITLMLGIATSFFTAVYVSRLILEYMTSGKKVNTMSFSTAFSKNLFKNFNFNFIKYRKMAYIGSSAVIVFGFILMYIQGGPNLGVDFKGGRAYVVNFDQAVPASDVRTALLDEFKGSGTDVKTFGASNRLKVTTSYLAEDESTKADETVQAALEAGLQQFSAQKPKVLSSSKVGATMADDIQKTAVLSVLLSFAGIFLYVMLRFRKWQYSLGGVIALVHDALMVTVFFAIGRLFGLNYEMDQVFIASILTIIGFSINDTVVIYDRIREHLTNHPKTRIKDVINPALNDTLSRTIITSLTVLFVVVILFVFGGETLRGFSYAMLVGVISGTYSTLYIATPILLDTIDDDKSNVAAATVTPKLAATGKVRS</sequence>
<feature type="transmembrane region" description="Helical" evidence="9">
    <location>
        <begin position="855"/>
        <end position="877"/>
    </location>
</feature>
<dbReference type="GO" id="GO:0005886">
    <property type="term" value="C:plasma membrane"/>
    <property type="evidence" value="ECO:0007669"/>
    <property type="project" value="UniProtKB-SubCell"/>
</dbReference>
<name>A0A7G7GAS8_9BACT</name>
<feature type="domain" description="Protein export membrane protein SecD/SecF C-terminal" evidence="12">
    <location>
        <begin position="807"/>
        <end position="990"/>
    </location>
</feature>
<feature type="transmembrane region" description="Helical" evidence="9">
    <location>
        <begin position="522"/>
        <end position="541"/>
    </location>
</feature>
<evidence type="ECO:0000256" key="10">
    <source>
        <dbReference type="HAMAP-Rule" id="MF_01464"/>
    </source>
</evidence>
<evidence type="ECO:0000256" key="1">
    <source>
        <dbReference type="ARBA" id="ARBA00004651"/>
    </source>
</evidence>
<proteinExistence type="inferred from homology"/>
<feature type="domain" description="Protein export membrane protein SecD/SecF C-terminal" evidence="12">
    <location>
        <begin position="503"/>
        <end position="673"/>
    </location>
</feature>
<gene>
    <name evidence="15" type="primary">secDF</name>
    <name evidence="9" type="synonym">secD</name>
    <name evidence="10" type="synonym">secF</name>
    <name evidence="15" type="ORF">HUW51_16605</name>
</gene>
<feature type="transmembrane region" description="Helical" evidence="9">
    <location>
        <begin position="831"/>
        <end position="848"/>
    </location>
</feature>
<evidence type="ECO:0000313" key="15">
    <source>
        <dbReference type="EMBL" id="QNF34262.1"/>
    </source>
</evidence>
<feature type="domain" description="SecDF P1 head subdomain" evidence="14">
    <location>
        <begin position="405"/>
        <end position="500"/>
    </location>
</feature>
<feature type="transmembrane region" description="Helical" evidence="9">
    <location>
        <begin position="889"/>
        <end position="909"/>
    </location>
</feature>
<keyword evidence="5 9" id="KW-0653">Protein transport</keyword>
<evidence type="ECO:0000256" key="7">
    <source>
        <dbReference type="ARBA" id="ARBA00023010"/>
    </source>
</evidence>
<evidence type="ECO:0000256" key="9">
    <source>
        <dbReference type="HAMAP-Rule" id="MF_01463"/>
    </source>
</evidence>
<keyword evidence="8 9" id="KW-0472">Membrane</keyword>
<dbReference type="InterPro" id="IPR048634">
    <property type="entry name" value="SecD_SecF_C"/>
</dbReference>
<dbReference type="GO" id="GO:0043952">
    <property type="term" value="P:protein transport by the Sec complex"/>
    <property type="evidence" value="ECO:0007669"/>
    <property type="project" value="UniProtKB-UniRule"/>
</dbReference>
<feature type="transmembrane region" description="Helical" evidence="9">
    <location>
        <begin position="940"/>
        <end position="958"/>
    </location>
</feature>
<keyword evidence="6 9" id="KW-1133">Transmembrane helix</keyword>
<organism evidence="15 16">
    <name type="scientific">Adhaeribacter swui</name>
    <dbReference type="NCBI Taxonomy" id="2086471"/>
    <lineage>
        <taxon>Bacteria</taxon>
        <taxon>Pseudomonadati</taxon>
        <taxon>Bacteroidota</taxon>
        <taxon>Cytophagia</taxon>
        <taxon>Cytophagales</taxon>
        <taxon>Hymenobacteraceae</taxon>
        <taxon>Adhaeribacter</taxon>
    </lineage>
</organism>
<dbReference type="PANTHER" id="PTHR30081">
    <property type="entry name" value="PROTEIN-EXPORT MEMBRANE PROTEIN SEC"/>
    <property type="match status" value="1"/>
</dbReference>
<protein>
    <recommendedName>
        <fullName evidence="9 10">Multifunctional fusion protein</fullName>
    </recommendedName>
    <domain>
        <recommendedName>
            <fullName evidence="9">Protein translocase subunit SecD</fullName>
        </recommendedName>
    </domain>
    <domain>
        <recommendedName>
            <fullName evidence="10">Protein-export membrane protein SecF</fullName>
        </recommendedName>
    </domain>
</protein>
<evidence type="ECO:0000259" key="14">
    <source>
        <dbReference type="Pfam" id="PF22599"/>
    </source>
</evidence>
<dbReference type="InterPro" id="IPR005791">
    <property type="entry name" value="SecD"/>
</dbReference>
<dbReference type="RefSeq" id="WP_185270743.1">
    <property type="nucleotide sequence ID" value="NZ_CP055156.1"/>
</dbReference>
<keyword evidence="2 9" id="KW-0813">Transport</keyword>
<dbReference type="HAMAP" id="MF_01464_B">
    <property type="entry name" value="SecF_B"/>
    <property type="match status" value="1"/>
</dbReference>
<dbReference type="FunFam" id="1.20.1640.10:FF:000004">
    <property type="entry name" value="Protein translocase subunit SecD"/>
    <property type="match status" value="1"/>
</dbReference>
<dbReference type="Pfam" id="PF21760">
    <property type="entry name" value="SecD_1st"/>
    <property type="match status" value="1"/>
</dbReference>
<comment type="caution">
    <text evidence="9">Lacks conserved residue(s) required for the propagation of feature annotation.</text>
</comment>
<dbReference type="InterPro" id="IPR022646">
    <property type="entry name" value="SecD/SecF_CS"/>
</dbReference>
<dbReference type="InterPro" id="IPR022645">
    <property type="entry name" value="SecD/SecF_bac"/>
</dbReference>
<feature type="domain" description="Protein translocase subunit SecDF P1" evidence="13">
    <location>
        <begin position="184"/>
        <end position="242"/>
    </location>
</feature>
<dbReference type="InterPro" id="IPR022813">
    <property type="entry name" value="SecD/SecF_arch_bac"/>
</dbReference>
<evidence type="ECO:0000313" key="16">
    <source>
        <dbReference type="Proteomes" id="UP000515237"/>
    </source>
</evidence>
<dbReference type="Gene3D" id="3.30.1360.200">
    <property type="match status" value="1"/>
</dbReference>
<keyword evidence="7 9" id="KW-0811">Translocation</keyword>
<evidence type="ECO:0000256" key="3">
    <source>
        <dbReference type="ARBA" id="ARBA00022475"/>
    </source>
</evidence>
<dbReference type="InterPro" id="IPR048631">
    <property type="entry name" value="SecD_1st"/>
</dbReference>
<evidence type="ECO:0000256" key="5">
    <source>
        <dbReference type="ARBA" id="ARBA00022927"/>
    </source>
</evidence>
<feature type="transmembrane region" description="Helical" evidence="9">
    <location>
        <begin position="617"/>
        <end position="639"/>
    </location>
</feature>
<dbReference type="Gene3D" id="3.30.70.3220">
    <property type="match status" value="1"/>
</dbReference>
<dbReference type="GO" id="GO:0065002">
    <property type="term" value="P:intracellular protein transmembrane transport"/>
    <property type="evidence" value="ECO:0007669"/>
    <property type="project" value="UniProtKB-UniRule"/>
</dbReference>
<dbReference type="SUPFAM" id="SSF82866">
    <property type="entry name" value="Multidrug efflux transporter AcrB transmembrane domain"/>
    <property type="match status" value="2"/>
</dbReference>
<keyword evidence="4 9" id="KW-0812">Transmembrane</keyword>
<dbReference type="PRINTS" id="PR01755">
    <property type="entry name" value="SECFTRNLCASE"/>
</dbReference>
<dbReference type="Pfam" id="PF02355">
    <property type="entry name" value="SecD_SecF_C"/>
    <property type="match status" value="2"/>
</dbReference>
<comment type="subunit">
    <text evidence="10">Forms a complex with SecD. Part of the essential Sec protein translocation apparatus which comprises SecA, SecYEG and auxiliary proteins SecDF. Other proteins may also be involved.</text>
</comment>
<dbReference type="NCBIfam" id="TIGR00966">
    <property type="entry name" value="transloc_SecF"/>
    <property type="match status" value="1"/>
</dbReference>
<dbReference type="NCBIfam" id="NF009585">
    <property type="entry name" value="PRK13024.1-5"/>
    <property type="match status" value="1"/>
</dbReference>
<comment type="subcellular location">
    <subcellularLocation>
        <location evidence="1 9">Cell membrane</location>
        <topology evidence="1 9">Multi-pass membrane protein</topology>
    </subcellularLocation>
</comment>
<dbReference type="InterPro" id="IPR005665">
    <property type="entry name" value="SecF_bac"/>
</dbReference>
<feature type="transmembrane region" description="Helical" evidence="9">
    <location>
        <begin position="645"/>
        <end position="669"/>
    </location>
</feature>
<dbReference type="EMBL" id="CP055156">
    <property type="protein sequence ID" value="QNF34262.1"/>
    <property type="molecule type" value="Genomic_DNA"/>
</dbReference>
<dbReference type="AlphaFoldDB" id="A0A7G7GAS8"/>
<comment type="similarity">
    <text evidence="9">Belongs to the SecD/SecF family. SecD subfamily.</text>
</comment>
<dbReference type="PANTHER" id="PTHR30081:SF1">
    <property type="entry name" value="PROTEIN TRANSLOCASE SUBUNIT SECD"/>
    <property type="match status" value="1"/>
</dbReference>
<dbReference type="NCBIfam" id="TIGR00916">
    <property type="entry name" value="2A0604s01"/>
    <property type="match status" value="2"/>
</dbReference>
<evidence type="ECO:0000259" key="12">
    <source>
        <dbReference type="Pfam" id="PF02355"/>
    </source>
</evidence>
<evidence type="ECO:0000256" key="8">
    <source>
        <dbReference type="ARBA" id="ARBA00023136"/>
    </source>
</evidence>
<dbReference type="NCBIfam" id="TIGR01129">
    <property type="entry name" value="secD"/>
    <property type="match status" value="1"/>
</dbReference>
<dbReference type="InterPro" id="IPR054384">
    <property type="entry name" value="SecDF_P1_head"/>
</dbReference>
<keyword evidence="16" id="KW-1185">Reference proteome</keyword>
<comment type="function">
    <text evidence="9">Part of the Sec protein translocase complex. Interacts with the SecYEG preprotein conducting channel. SecDF uses the proton motive force (PMF) to complete protein translocation after the ATP-dependent function of SecA.</text>
</comment>
<dbReference type="Gene3D" id="1.20.1640.10">
    <property type="entry name" value="Multidrug efflux transporter AcrB transmembrane domain"/>
    <property type="match status" value="2"/>
</dbReference>
<feature type="transmembrane region" description="Helical" evidence="9">
    <location>
        <begin position="964"/>
        <end position="988"/>
    </location>
</feature>
<dbReference type="Proteomes" id="UP000515237">
    <property type="component" value="Chromosome"/>
</dbReference>
<dbReference type="KEGG" id="aswu:HUW51_16605"/>
<evidence type="ECO:0000256" key="6">
    <source>
        <dbReference type="ARBA" id="ARBA00022989"/>
    </source>
</evidence>
<feature type="compositionally biased region" description="Polar residues" evidence="11">
    <location>
        <begin position="302"/>
        <end position="323"/>
    </location>
</feature>
<comment type="subunit">
    <text evidence="9">Forms a complex with SecF. Part of the essential Sec protein translocation apparatus which comprises SecA, SecYEG and auxiliary proteins SecDF. Other proteins may also be involved.</text>
</comment>
<feature type="region of interest" description="Disordered" evidence="11">
    <location>
        <begin position="292"/>
        <end position="323"/>
    </location>
</feature>
<dbReference type="GO" id="GO:0015450">
    <property type="term" value="F:protein-transporting ATPase activity"/>
    <property type="evidence" value="ECO:0007669"/>
    <property type="project" value="InterPro"/>
</dbReference>
<evidence type="ECO:0000256" key="4">
    <source>
        <dbReference type="ARBA" id="ARBA00022692"/>
    </source>
</evidence>
<dbReference type="GO" id="GO:0006605">
    <property type="term" value="P:protein targeting"/>
    <property type="evidence" value="ECO:0007669"/>
    <property type="project" value="UniProtKB-UniRule"/>
</dbReference>
<evidence type="ECO:0000256" key="2">
    <source>
        <dbReference type="ARBA" id="ARBA00022448"/>
    </source>
</evidence>
<dbReference type="HAMAP" id="MF_01463_B">
    <property type="entry name" value="SecD_B"/>
    <property type="match status" value="1"/>
</dbReference>
<feature type="transmembrane region" description="Helical" evidence="9">
    <location>
        <begin position="550"/>
        <end position="569"/>
    </location>
</feature>
<dbReference type="InterPro" id="IPR055344">
    <property type="entry name" value="SecD_SecF_C_bact"/>
</dbReference>
<feature type="transmembrane region" description="Helical" evidence="9">
    <location>
        <begin position="705"/>
        <end position="723"/>
    </location>
</feature>
<accession>A0A7G7GAS8</accession>
<dbReference type="Pfam" id="PF22599">
    <property type="entry name" value="SecDF_P1_head"/>
    <property type="match status" value="1"/>
</dbReference>
<keyword evidence="3 9" id="KW-1003">Cell membrane</keyword>
<dbReference type="Pfam" id="PF07549">
    <property type="entry name" value="Sec_GG"/>
    <property type="match status" value="2"/>
</dbReference>